<keyword evidence="10" id="KW-1185">Reference proteome</keyword>
<dbReference type="GO" id="GO:0070041">
    <property type="term" value="F:rRNA (uridine-C5-)-methyltransferase activity"/>
    <property type="evidence" value="ECO:0007669"/>
    <property type="project" value="UniProtKB-ARBA"/>
</dbReference>
<keyword evidence="2 6" id="KW-0489">Methyltransferase</keyword>
<evidence type="ECO:0000256" key="1">
    <source>
        <dbReference type="ARBA" id="ARBA00022485"/>
    </source>
</evidence>
<keyword evidence="5" id="KW-0411">Iron-sulfur</keyword>
<dbReference type="InterPro" id="IPR012340">
    <property type="entry name" value="NA-bd_OB-fold"/>
</dbReference>
<feature type="binding site" evidence="6">
    <location>
        <position position="392"/>
    </location>
    <ligand>
        <name>S-adenosyl-L-methionine</name>
        <dbReference type="ChEBI" id="CHEBI:59789"/>
    </ligand>
</feature>
<dbReference type="InterPro" id="IPR030391">
    <property type="entry name" value="MeTrfase_TrmA_CS"/>
</dbReference>
<dbReference type="InterPro" id="IPR030390">
    <property type="entry name" value="MeTrfase_TrmA_AS"/>
</dbReference>
<dbReference type="SUPFAM" id="SSF50249">
    <property type="entry name" value="Nucleic acid-binding proteins"/>
    <property type="match status" value="1"/>
</dbReference>
<dbReference type="SUPFAM" id="SSF53335">
    <property type="entry name" value="S-adenosyl-L-methionine-dependent methyltransferases"/>
    <property type="match status" value="1"/>
</dbReference>
<keyword evidence="4 6" id="KW-0949">S-adenosyl-L-methionine</keyword>
<evidence type="ECO:0000259" key="8">
    <source>
        <dbReference type="PROSITE" id="PS50926"/>
    </source>
</evidence>
<dbReference type="InterPro" id="IPR002792">
    <property type="entry name" value="TRAM_dom"/>
</dbReference>
<dbReference type="Gene3D" id="3.40.50.150">
    <property type="entry name" value="Vaccinia Virus protein VP39"/>
    <property type="match status" value="1"/>
</dbReference>
<feature type="binding site" evidence="6">
    <location>
        <position position="323"/>
    </location>
    <ligand>
        <name>S-adenosyl-L-methionine</name>
        <dbReference type="ChEBI" id="CHEBI:59789"/>
    </ligand>
</feature>
<dbReference type="FunFam" id="2.40.50.1070:FF:000003">
    <property type="entry name" value="23S rRNA (Uracil-5-)-methyltransferase RumA"/>
    <property type="match status" value="1"/>
</dbReference>
<dbReference type="PROSITE" id="PS50926">
    <property type="entry name" value="TRAM"/>
    <property type="match status" value="1"/>
</dbReference>
<feature type="binding site" evidence="6">
    <location>
        <position position="294"/>
    </location>
    <ligand>
        <name>S-adenosyl-L-methionine</name>
        <dbReference type="ChEBI" id="CHEBI:59789"/>
    </ligand>
</feature>
<dbReference type="Pfam" id="PF01938">
    <property type="entry name" value="TRAM"/>
    <property type="match status" value="1"/>
</dbReference>
<dbReference type="EMBL" id="SMAG01000003">
    <property type="protein sequence ID" value="TCS95110.1"/>
    <property type="molecule type" value="Genomic_DNA"/>
</dbReference>
<dbReference type="PROSITE" id="PS51687">
    <property type="entry name" value="SAM_MT_RNA_M5U"/>
    <property type="match status" value="1"/>
</dbReference>
<evidence type="ECO:0000313" key="9">
    <source>
        <dbReference type="EMBL" id="TCS95110.1"/>
    </source>
</evidence>
<dbReference type="InterPro" id="IPR010280">
    <property type="entry name" value="U5_MeTrfase_fam"/>
</dbReference>
<dbReference type="PROSITE" id="PS01231">
    <property type="entry name" value="TRMA_2"/>
    <property type="match status" value="1"/>
</dbReference>
<keyword evidence="3 6" id="KW-0808">Transferase</keyword>
<evidence type="ECO:0000256" key="6">
    <source>
        <dbReference type="PROSITE-ProRule" id="PRU01024"/>
    </source>
</evidence>
<dbReference type="PANTHER" id="PTHR11061">
    <property type="entry name" value="RNA M5U METHYLTRANSFERASE"/>
    <property type="match status" value="1"/>
</dbReference>
<name>A0A4R3L7Z0_9BACL</name>
<keyword evidence="1" id="KW-0004">4Fe-4S</keyword>
<dbReference type="NCBIfam" id="TIGR00479">
    <property type="entry name" value="rumA"/>
    <property type="match status" value="1"/>
</dbReference>
<evidence type="ECO:0000256" key="5">
    <source>
        <dbReference type="ARBA" id="ARBA00023014"/>
    </source>
</evidence>
<dbReference type="PROSITE" id="PS01230">
    <property type="entry name" value="TRMA_1"/>
    <property type="match status" value="1"/>
</dbReference>
<reference evidence="9 10" key="1">
    <citation type="submission" date="2019-03" db="EMBL/GenBank/DDBJ databases">
        <title>Genomic Encyclopedia of Type Strains, Phase IV (KMG-IV): sequencing the most valuable type-strain genomes for metagenomic binning, comparative biology and taxonomic classification.</title>
        <authorList>
            <person name="Goeker M."/>
        </authorList>
    </citation>
    <scope>NUCLEOTIDE SEQUENCE [LARGE SCALE GENOMIC DNA]</scope>
    <source>
        <strain evidence="9 10">DSM 45707</strain>
    </source>
</reference>
<dbReference type="GO" id="GO:0051539">
    <property type="term" value="F:4 iron, 4 sulfur cluster binding"/>
    <property type="evidence" value="ECO:0007669"/>
    <property type="project" value="UniProtKB-KW"/>
</dbReference>
<sequence length="463" mass="52648">MAKNDPQKQKIVLREGQVIQFPIRRLGINGEGVGYYQKKVIFVEGAIPGEKVLAKITQVDHKFAKAKLLQIKKRSAYRVDPRCPVYEECGGCQLQHIDRRLQLRLKRELIEEAFSRYTTLTEIPIEKTVRMDDPWSYRNKAQLPLKRTGSKVAMGMFSARSHHLVDLSECLVQHPIVTQVLNKVRSLVEELQIPIYEEKKHTGSLRHLVARVALATEEVQLVLVSRTPSFKKEKELVAKIRKSLPQVTSIIYNLNPEKTSLIFGEETRVLWGKEKIEEQLGDIRYLLSARAFFQLNPVQTEKLYDQVKQAAQLSGNEIVVDAYCGVGTIGLWLADQAKRVIGMDIIPEAVADAKENALLNEYQHVEYVLGKAEKLLPQWLEEGLKPDVIVVDPPRVGLEPALIQALLQVKVKRFIYVSCNPSTLAKDSRQLIQGGYQLEKIVPLDMFPQTAHVESVSTFTWKD</sequence>
<feature type="domain" description="TRAM" evidence="8">
    <location>
        <begin position="12"/>
        <end position="70"/>
    </location>
</feature>
<dbReference type="Proteomes" id="UP000294937">
    <property type="component" value="Unassembled WGS sequence"/>
</dbReference>
<dbReference type="RefSeq" id="WP_131924462.1">
    <property type="nucleotide sequence ID" value="NZ_SMAG01000003.1"/>
</dbReference>
<evidence type="ECO:0000256" key="4">
    <source>
        <dbReference type="ARBA" id="ARBA00022691"/>
    </source>
</evidence>
<feature type="active site" description="Nucleophile" evidence="6">
    <location>
        <position position="419"/>
    </location>
</feature>
<keyword evidence="1" id="KW-0479">Metal-binding</keyword>
<dbReference type="Gene3D" id="2.40.50.140">
    <property type="entry name" value="Nucleic acid-binding proteins"/>
    <property type="match status" value="1"/>
</dbReference>
<dbReference type="InterPro" id="IPR029063">
    <property type="entry name" value="SAM-dependent_MTases_sf"/>
</dbReference>
<evidence type="ECO:0000256" key="7">
    <source>
        <dbReference type="PROSITE-ProRule" id="PRU10015"/>
    </source>
</evidence>
<dbReference type="OrthoDB" id="9804590at2"/>
<evidence type="ECO:0000313" key="10">
    <source>
        <dbReference type="Proteomes" id="UP000294937"/>
    </source>
</evidence>
<dbReference type="AlphaFoldDB" id="A0A4R3L7Z0"/>
<proteinExistence type="inferred from homology"/>
<feature type="binding site" evidence="6">
    <location>
        <position position="344"/>
    </location>
    <ligand>
        <name>S-adenosyl-L-methionine</name>
        <dbReference type="ChEBI" id="CHEBI:59789"/>
    </ligand>
</feature>
<evidence type="ECO:0000256" key="3">
    <source>
        <dbReference type="ARBA" id="ARBA00022679"/>
    </source>
</evidence>
<dbReference type="Gene3D" id="2.40.50.1070">
    <property type="match status" value="1"/>
</dbReference>
<protein>
    <submittedName>
        <fullName evidence="9">23S rRNA m(5)U-1939 methyltransferase</fullName>
    </submittedName>
</protein>
<comment type="caution">
    <text evidence="9">The sequence shown here is derived from an EMBL/GenBank/DDBJ whole genome shotgun (WGS) entry which is preliminary data.</text>
</comment>
<feature type="active site" evidence="7">
    <location>
        <position position="419"/>
    </location>
</feature>
<dbReference type="PANTHER" id="PTHR11061:SF45">
    <property type="match status" value="1"/>
</dbReference>
<accession>A0A4R3L7Z0</accession>
<comment type="similarity">
    <text evidence="6">Belongs to the class I-like SAM-binding methyltransferase superfamily. RNA M5U methyltransferase family.</text>
</comment>
<dbReference type="Pfam" id="PF05958">
    <property type="entry name" value="tRNA_U5-meth_tr"/>
    <property type="match status" value="1"/>
</dbReference>
<dbReference type="GO" id="GO:0070475">
    <property type="term" value="P:rRNA base methylation"/>
    <property type="evidence" value="ECO:0007669"/>
    <property type="project" value="TreeGrafter"/>
</dbReference>
<dbReference type="CDD" id="cd02440">
    <property type="entry name" value="AdoMet_MTases"/>
    <property type="match status" value="1"/>
</dbReference>
<organism evidence="9 10">
    <name type="scientific">Hazenella coriacea</name>
    <dbReference type="NCBI Taxonomy" id="1179467"/>
    <lineage>
        <taxon>Bacteria</taxon>
        <taxon>Bacillati</taxon>
        <taxon>Bacillota</taxon>
        <taxon>Bacilli</taxon>
        <taxon>Bacillales</taxon>
        <taxon>Thermoactinomycetaceae</taxon>
        <taxon>Hazenella</taxon>
    </lineage>
</organism>
<dbReference type="FunFam" id="3.40.50.150:FF:000009">
    <property type="entry name" value="23S rRNA (Uracil(1939)-C(5))-methyltransferase RlmD"/>
    <property type="match status" value="1"/>
</dbReference>
<evidence type="ECO:0000256" key="2">
    <source>
        <dbReference type="ARBA" id="ARBA00022603"/>
    </source>
</evidence>
<dbReference type="FunFam" id="2.40.50.140:FF:000097">
    <property type="entry name" value="23S rRNA (uracil(1939)-C(5))-methyltransferase RlmD"/>
    <property type="match status" value="1"/>
</dbReference>
<keyword evidence="1" id="KW-0408">Iron</keyword>
<gene>
    <name evidence="9" type="ORF">EDD58_103536</name>
</gene>